<proteinExistence type="predicted"/>
<sequence>MKRSIDYPLLIERGCGLDVHKSTIVATVIGIGIPLQTRSFSCFTKDLIELRDWLLSLEITHVAMESTGVYWKPVFNILEAYFEVLLVNARYIKNVPGKKTDKKDSEWIAQLLVSGLLENSFVPPRLIRNLRDLSRYRKKIKGQQSSEKNRIHKQLQDANIKLSSVISDLFGASGLKILEAMVRGETCPQTLAAYASKRLRASRQELIEALDGCIEEHHRFMLTVHLENIRDYERLLEKIDQRMEDLLQDYQPECQLLESIPGISHPTAKALLAEIGPDMSVFPDQHHLSSWAGVCPGNHMSAGKNYHSRARPGNKALKTTLMEAAWAATATKDSWFRTKYYKMSPRMGAKKALFAIAHKLLIVAYKVLQTGKPYQPMQI</sequence>
<dbReference type="NCBIfam" id="NF033542">
    <property type="entry name" value="transpos_IS110"/>
    <property type="match status" value="1"/>
</dbReference>
<organism evidence="4 5">
    <name type="scientific">Rapidithrix thailandica</name>
    <dbReference type="NCBI Taxonomy" id="413964"/>
    <lineage>
        <taxon>Bacteria</taxon>
        <taxon>Pseudomonadati</taxon>
        <taxon>Bacteroidota</taxon>
        <taxon>Cytophagia</taxon>
        <taxon>Cytophagales</taxon>
        <taxon>Flammeovirgaceae</taxon>
        <taxon>Rapidithrix</taxon>
    </lineage>
</organism>
<feature type="domain" description="Transposase IS110-like N-terminal" evidence="2">
    <location>
        <begin position="15"/>
        <end position="158"/>
    </location>
</feature>
<name>A0AAW9S934_9BACT</name>
<dbReference type="GO" id="GO:0003677">
    <property type="term" value="F:DNA binding"/>
    <property type="evidence" value="ECO:0007669"/>
    <property type="project" value="InterPro"/>
</dbReference>
<comment type="caution">
    <text evidence="4">The sequence shown here is derived from an EMBL/GenBank/DDBJ whole genome shotgun (WGS) entry which is preliminary data.</text>
</comment>
<dbReference type="RefSeq" id="WP_346822775.1">
    <property type="nucleotide sequence ID" value="NZ_JBDKWZ010000011.1"/>
</dbReference>
<dbReference type="GO" id="GO:0006313">
    <property type="term" value="P:DNA transposition"/>
    <property type="evidence" value="ECO:0007669"/>
    <property type="project" value="InterPro"/>
</dbReference>
<dbReference type="InterPro" id="IPR047650">
    <property type="entry name" value="Transpos_IS110"/>
</dbReference>
<dbReference type="EMBL" id="JBDKWZ010000011">
    <property type="protein sequence ID" value="MEN7549997.1"/>
    <property type="molecule type" value="Genomic_DNA"/>
</dbReference>
<dbReference type="PANTHER" id="PTHR33055">
    <property type="entry name" value="TRANSPOSASE FOR INSERTION SEQUENCE ELEMENT IS1111A"/>
    <property type="match status" value="1"/>
</dbReference>
<evidence type="ECO:0000313" key="5">
    <source>
        <dbReference type="Proteomes" id="UP001403385"/>
    </source>
</evidence>
<gene>
    <name evidence="4" type="ORF">AAG747_18880</name>
</gene>
<evidence type="ECO:0000259" key="2">
    <source>
        <dbReference type="Pfam" id="PF01548"/>
    </source>
</evidence>
<keyword evidence="1" id="KW-0175">Coiled coil</keyword>
<accession>A0AAW9S934</accession>
<dbReference type="InterPro" id="IPR002525">
    <property type="entry name" value="Transp_IS110-like_N"/>
</dbReference>
<evidence type="ECO:0000259" key="3">
    <source>
        <dbReference type="Pfam" id="PF02371"/>
    </source>
</evidence>
<dbReference type="GO" id="GO:0004803">
    <property type="term" value="F:transposase activity"/>
    <property type="evidence" value="ECO:0007669"/>
    <property type="project" value="InterPro"/>
</dbReference>
<dbReference type="InterPro" id="IPR003346">
    <property type="entry name" value="Transposase_20"/>
</dbReference>
<protein>
    <submittedName>
        <fullName evidence="4">IS110 family transposase</fullName>
    </submittedName>
</protein>
<dbReference type="Pfam" id="PF01548">
    <property type="entry name" value="DEDD_Tnp_IS110"/>
    <property type="match status" value="1"/>
</dbReference>
<dbReference type="AlphaFoldDB" id="A0AAW9S934"/>
<feature type="domain" description="Transposase IS116/IS110/IS902 C-terminal" evidence="3">
    <location>
        <begin position="254"/>
        <end position="340"/>
    </location>
</feature>
<evidence type="ECO:0000256" key="1">
    <source>
        <dbReference type="SAM" id="Coils"/>
    </source>
</evidence>
<keyword evidence="5" id="KW-1185">Reference proteome</keyword>
<feature type="coiled-coil region" evidence="1">
    <location>
        <begin position="222"/>
        <end position="249"/>
    </location>
</feature>
<dbReference type="PANTHER" id="PTHR33055:SF15">
    <property type="entry name" value="TRANSPOSASE-RELATED"/>
    <property type="match status" value="1"/>
</dbReference>
<dbReference type="Proteomes" id="UP001403385">
    <property type="component" value="Unassembled WGS sequence"/>
</dbReference>
<dbReference type="Pfam" id="PF02371">
    <property type="entry name" value="Transposase_20"/>
    <property type="match status" value="1"/>
</dbReference>
<reference evidence="4 5" key="1">
    <citation type="submission" date="2024-04" db="EMBL/GenBank/DDBJ databases">
        <title>Novel genus in family Flammeovirgaceae.</title>
        <authorList>
            <person name="Nguyen T.H."/>
            <person name="Vuong T.Q."/>
            <person name="Le H."/>
            <person name="Kim S.-G."/>
        </authorList>
    </citation>
    <scope>NUCLEOTIDE SEQUENCE [LARGE SCALE GENOMIC DNA]</scope>
    <source>
        <strain evidence="4 5">JCM 23209</strain>
    </source>
</reference>
<evidence type="ECO:0000313" key="4">
    <source>
        <dbReference type="EMBL" id="MEN7549997.1"/>
    </source>
</evidence>